<dbReference type="OrthoDB" id="3178168at2"/>
<dbReference type="GO" id="GO:0006950">
    <property type="term" value="P:response to stress"/>
    <property type="evidence" value="ECO:0007669"/>
    <property type="project" value="TreeGrafter"/>
</dbReference>
<dbReference type="AlphaFoldDB" id="A0A7J5B202"/>
<sequence>MPTTSNPVEAWESLFRAQVSIMRELRGEFASNSMSMNEYDVLFNVVREPQGRIRLRDLNRNVLITQSSVSRLVDRLVQRGFLVKIDDRLDLRSTLIEITPDGRAEFTRAARTHMRNIQERMTSALDADELRTLQYLCTKLRLGQAGGRGRDADS</sequence>
<dbReference type="EMBL" id="WBJX01000003">
    <property type="protein sequence ID" value="KAB1637779.1"/>
    <property type="molecule type" value="Genomic_DNA"/>
</dbReference>
<dbReference type="InterPro" id="IPR000835">
    <property type="entry name" value="HTH_MarR-typ"/>
</dbReference>
<comment type="caution">
    <text evidence="2">The sequence shown here is derived from an EMBL/GenBank/DDBJ whole genome shotgun (WGS) entry which is preliminary data.</text>
</comment>
<proteinExistence type="predicted"/>
<dbReference type="Proteomes" id="UP000490386">
    <property type="component" value="Unassembled WGS sequence"/>
</dbReference>
<evidence type="ECO:0000313" key="3">
    <source>
        <dbReference type="Proteomes" id="UP000490386"/>
    </source>
</evidence>
<dbReference type="RefSeq" id="WP_104254510.1">
    <property type="nucleotide sequence ID" value="NZ_CANKVH010000013.1"/>
</dbReference>
<evidence type="ECO:0000259" key="1">
    <source>
        <dbReference type="PROSITE" id="PS50995"/>
    </source>
</evidence>
<dbReference type="PANTHER" id="PTHR33164">
    <property type="entry name" value="TRANSCRIPTIONAL REGULATOR, MARR FAMILY"/>
    <property type="match status" value="1"/>
</dbReference>
<dbReference type="PANTHER" id="PTHR33164:SF43">
    <property type="entry name" value="HTH-TYPE TRANSCRIPTIONAL REPRESSOR YETL"/>
    <property type="match status" value="1"/>
</dbReference>
<dbReference type="SUPFAM" id="SSF46785">
    <property type="entry name" value="Winged helix' DNA-binding domain"/>
    <property type="match status" value="1"/>
</dbReference>
<evidence type="ECO:0000313" key="2">
    <source>
        <dbReference type="EMBL" id="KAB1637779.1"/>
    </source>
</evidence>
<reference evidence="2 3" key="1">
    <citation type="submission" date="2019-09" db="EMBL/GenBank/DDBJ databases">
        <title>Phylogeny of genus Pseudoclavibacter and closely related genus.</title>
        <authorList>
            <person name="Li Y."/>
        </authorList>
    </citation>
    <scope>NUCLEOTIDE SEQUENCE [LARGE SCALE GENOMIC DNA]</scope>
    <source>
        <strain evidence="2 3">THG-MD12</strain>
    </source>
</reference>
<feature type="domain" description="HTH marR-type" evidence="1">
    <location>
        <begin position="7"/>
        <end position="142"/>
    </location>
</feature>
<dbReference type="InterPro" id="IPR039422">
    <property type="entry name" value="MarR/SlyA-like"/>
</dbReference>
<name>A0A7J5B202_9MICO</name>
<organism evidence="2 3">
    <name type="scientific">Pseudoclavibacter terrae</name>
    <dbReference type="NCBI Taxonomy" id="1530195"/>
    <lineage>
        <taxon>Bacteria</taxon>
        <taxon>Bacillati</taxon>
        <taxon>Actinomycetota</taxon>
        <taxon>Actinomycetes</taxon>
        <taxon>Micrococcales</taxon>
        <taxon>Microbacteriaceae</taxon>
        <taxon>Pseudoclavibacter</taxon>
    </lineage>
</organism>
<dbReference type="Gene3D" id="1.10.10.10">
    <property type="entry name" value="Winged helix-like DNA-binding domain superfamily/Winged helix DNA-binding domain"/>
    <property type="match status" value="1"/>
</dbReference>
<accession>A0A7J5B202</accession>
<dbReference type="PRINTS" id="PR00598">
    <property type="entry name" value="HTHMARR"/>
</dbReference>
<keyword evidence="3" id="KW-1185">Reference proteome</keyword>
<dbReference type="GO" id="GO:0003700">
    <property type="term" value="F:DNA-binding transcription factor activity"/>
    <property type="evidence" value="ECO:0007669"/>
    <property type="project" value="InterPro"/>
</dbReference>
<dbReference type="InterPro" id="IPR036388">
    <property type="entry name" value="WH-like_DNA-bd_sf"/>
</dbReference>
<dbReference type="InterPro" id="IPR036390">
    <property type="entry name" value="WH_DNA-bd_sf"/>
</dbReference>
<dbReference type="PROSITE" id="PS50995">
    <property type="entry name" value="HTH_MARR_2"/>
    <property type="match status" value="1"/>
</dbReference>
<dbReference type="Pfam" id="PF12802">
    <property type="entry name" value="MarR_2"/>
    <property type="match status" value="1"/>
</dbReference>
<dbReference type="SMART" id="SM00347">
    <property type="entry name" value="HTH_MARR"/>
    <property type="match status" value="1"/>
</dbReference>
<protein>
    <submittedName>
        <fullName evidence="2">MarR family transcriptional regulator</fullName>
    </submittedName>
</protein>
<gene>
    <name evidence="2" type="ORF">F8O03_11320</name>
</gene>